<keyword evidence="2" id="KW-0378">Hydrolase</keyword>
<evidence type="ECO:0000259" key="1">
    <source>
        <dbReference type="PROSITE" id="PS51462"/>
    </source>
</evidence>
<dbReference type="PROSITE" id="PS51462">
    <property type="entry name" value="NUDIX"/>
    <property type="match status" value="1"/>
</dbReference>
<dbReference type="OrthoDB" id="10261522at2759"/>
<sequence length="387" mass="44233">MSDTEVVGKLSSLDIAARDTQTTPKPRANLSFLDIVDICDNVRIPQSSEGLSPFDREALVPLYLNESVDSPVIGLLRPAIIEQLKLENERNQQLNLPELWNLRLRLPLFRILKSGILGPSVSFRDWVDTPSKRTTAMKEVCERWRDTELFEDVCGPKKWRSEMYPIYADPFGVHDYPDGSADETKLNYIFEMERSACALFGVITYGVHMNIYEEAEISEGKELRVWVPTRARTKQTWPGYLDNSVAGGIPSGMSPFESLVKECMEEASLEADIVRKHTRCVGAISYFFRTAKGWLQPEIEYVYDLVIPPGADPTPFEPKPLDGEVESFELLSQDKVIRKLREGVFKPNCALVLIDLFIRLGYVTPDNEPEFMKIVTRLHGRFNYERW</sequence>
<reference evidence="2 3" key="1">
    <citation type="journal article" date="2019" name="Nat. Ecol. Evol.">
        <title>Megaphylogeny resolves global patterns of mushroom evolution.</title>
        <authorList>
            <person name="Varga T."/>
            <person name="Krizsan K."/>
            <person name="Foldi C."/>
            <person name="Dima B."/>
            <person name="Sanchez-Garcia M."/>
            <person name="Sanchez-Ramirez S."/>
            <person name="Szollosi G.J."/>
            <person name="Szarkandi J.G."/>
            <person name="Papp V."/>
            <person name="Albert L."/>
            <person name="Andreopoulos W."/>
            <person name="Angelini C."/>
            <person name="Antonin V."/>
            <person name="Barry K.W."/>
            <person name="Bougher N.L."/>
            <person name="Buchanan P."/>
            <person name="Buyck B."/>
            <person name="Bense V."/>
            <person name="Catcheside P."/>
            <person name="Chovatia M."/>
            <person name="Cooper J."/>
            <person name="Damon W."/>
            <person name="Desjardin D."/>
            <person name="Finy P."/>
            <person name="Geml J."/>
            <person name="Haridas S."/>
            <person name="Hughes K."/>
            <person name="Justo A."/>
            <person name="Karasinski D."/>
            <person name="Kautmanova I."/>
            <person name="Kiss B."/>
            <person name="Kocsube S."/>
            <person name="Kotiranta H."/>
            <person name="LaButti K.M."/>
            <person name="Lechner B.E."/>
            <person name="Liimatainen K."/>
            <person name="Lipzen A."/>
            <person name="Lukacs Z."/>
            <person name="Mihaltcheva S."/>
            <person name="Morgado L.N."/>
            <person name="Niskanen T."/>
            <person name="Noordeloos M.E."/>
            <person name="Ohm R.A."/>
            <person name="Ortiz-Santana B."/>
            <person name="Ovrebo C."/>
            <person name="Racz N."/>
            <person name="Riley R."/>
            <person name="Savchenko A."/>
            <person name="Shiryaev A."/>
            <person name="Soop K."/>
            <person name="Spirin V."/>
            <person name="Szebenyi C."/>
            <person name="Tomsovsky M."/>
            <person name="Tulloss R.E."/>
            <person name="Uehling J."/>
            <person name="Grigoriev I.V."/>
            <person name="Vagvolgyi C."/>
            <person name="Papp T."/>
            <person name="Martin F.M."/>
            <person name="Miettinen O."/>
            <person name="Hibbett D.S."/>
            <person name="Nagy L.G."/>
        </authorList>
    </citation>
    <scope>NUCLEOTIDE SEQUENCE [LARGE SCALE GENOMIC DNA]</scope>
    <source>
        <strain evidence="2 3">CBS 166.37</strain>
    </source>
</reference>
<gene>
    <name evidence="2" type="ORF">BDQ12DRAFT_223599</name>
</gene>
<dbReference type="Pfam" id="PF15916">
    <property type="entry name" value="DUF4743"/>
    <property type="match status" value="1"/>
</dbReference>
<dbReference type="Gene3D" id="3.90.79.10">
    <property type="entry name" value="Nucleoside Triphosphate Pyrophosphohydrolase"/>
    <property type="match status" value="1"/>
</dbReference>
<proteinExistence type="predicted"/>
<keyword evidence="3" id="KW-1185">Reference proteome</keyword>
<accession>A0A5C3LES9</accession>
<dbReference type="GO" id="GO:0044715">
    <property type="term" value="F:8-oxo-dGDP phosphatase activity"/>
    <property type="evidence" value="ECO:0007669"/>
    <property type="project" value="UniProtKB-ARBA"/>
</dbReference>
<dbReference type="InterPro" id="IPR031804">
    <property type="entry name" value="DUF4743"/>
</dbReference>
<feature type="domain" description="Nudix hydrolase" evidence="1">
    <location>
        <begin position="204"/>
        <end position="353"/>
    </location>
</feature>
<dbReference type="STRING" id="68775.A0A5C3LES9"/>
<dbReference type="EMBL" id="ML213803">
    <property type="protein sequence ID" value="TFK31260.1"/>
    <property type="molecule type" value="Genomic_DNA"/>
</dbReference>
<dbReference type="PANTHER" id="PTHR13622:SF8">
    <property type="entry name" value="THIAMIN PYROPHOSPHOKINASE 1"/>
    <property type="match status" value="1"/>
</dbReference>
<dbReference type="FunFam" id="3.90.79.10:FF:000019">
    <property type="entry name" value="Thiamin pyrophosphokinase, putative"/>
    <property type="match status" value="1"/>
</dbReference>
<organism evidence="2 3">
    <name type="scientific">Crucibulum laeve</name>
    <dbReference type="NCBI Taxonomy" id="68775"/>
    <lineage>
        <taxon>Eukaryota</taxon>
        <taxon>Fungi</taxon>
        <taxon>Dikarya</taxon>
        <taxon>Basidiomycota</taxon>
        <taxon>Agaricomycotina</taxon>
        <taxon>Agaricomycetes</taxon>
        <taxon>Agaricomycetidae</taxon>
        <taxon>Agaricales</taxon>
        <taxon>Agaricineae</taxon>
        <taxon>Nidulariaceae</taxon>
        <taxon>Crucibulum</taxon>
    </lineage>
</organism>
<evidence type="ECO:0000313" key="2">
    <source>
        <dbReference type="EMBL" id="TFK31260.1"/>
    </source>
</evidence>
<dbReference type="CDD" id="cd03676">
    <property type="entry name" value="NUDIX_Tnr3_like"/>
    <property type="match status" value="1"/>
</dbReference>
<dbReference type="InterPro" id="IPR015797">
    <property type="entry name" value="NUDIX_hydrolase-like_dom_sf"/>
</dbReference>
<dbReference type="InterPro" id="IPR000086">
    <property type="entry name" value="NUDIX_hydrolase_dom"/>
</dbReference>
<dbReference type="PANTHER" id="PTHR13622">
    <property type="entry name" value="THIAMIN PYROPHOSPHOKINASE"/>
    <property type="match status" value="1"/>
</dbReference>
<name>A0A5C3LES9_9AGAR</name>
<dbReference type="AlphaFoldDB" id="A0A5C3LES9"/>
<dbReference type="SUPFAM" id="SSF55811">
    <property type="entry name" value="Nudix"/>
    <property type="match status" value="1"/>
</dbReference>
<protein>
    <submittedName>
        <fullName evidence="2">Nudix hydrolase 20</fullName>
    </submittedName>
</protein>
<dbReference type="Proteomes" id="UP000308652">
    <property type="component" value="Unassembled WGS sequence"/>
</dbReference>
<evidence type="ECO:0000313" key="3">
    <source>
        <dbReference type="Proteomes" id="UP000308652"/>
    </source>
</evidence>
<dbReference type="Pfam" id="PF00293">
    <property type="entry name" value="NUDIX"/>
    <property type="match status" value="1"/>
</dbReference>